<sequence>MANNTNNNDSFSNMEWTDEVNRLLEDILAAFEQQSRSTPASPAEPSPEVPLLEDCPICKVETASPQTDFVTLPCDGAHRACPDCIRQWLESDSGAHDKCPFCRQELTHSCGHLLSVDLLVAGTTIPKDVLQSPCEADCPGLEEEDEYEDDEMEQIYIHSINHFYHHFAQAMVSAGRDRFDYAHRWLSNEVDFDDLIMLTEDLMNRVQRLQNTLHRWLREDMDTIAVRLGHARDETALISATNDPHVAERVRFPRGWWASMPDEYYRAMFEEWEEALGTEEDNYRRLSELGGYDIVQNERIEQAENRFNHFNERMRIYVGRLQSWTRMLLEEEGVREDHHYDLEWWRAQIGDVDRFPGTLDQWEIDMQHEERRRRTRSSLSTLEMHRAFWVRRHMSLLSHAMRGVASTESEDNMSIATQNGDAEGEEEPNVDDDHDDAAASDYNRPEDAHSNNAYDDAPASPQQINHNWNGPGFWEAQPADDDNNDNAEPAEDWSDAVAVAGAENHDDNPDNDAPEDGDDQAAVEQQLPEPEQQDQPDEEDDLKSVVEDACRMAIDFPRADLPDATIPQPPAAAAAPEPRHDPFKPVRGLIVLAAGALALVRASAAEATPQVQSDIPLDPAPAALPEIEAVEEEGEPQAEEEAKDEDKNDKEGTVATTESEQRAARWTAEMMSAEMERLERRRRGPKL</sequence>
<dbReference type="PROSITE" id="PS50089">
    <property type="entry name" value="ZF_RING_2"/>
    <property type="match status" value="1"/>
</dbReference>
<dbReference type="Gene3D" id="3.30.40.10">
    <property type="entry name" value="Zinc/RING finger domain, C3HC4 (zinc finger)"/>
    <property type="match status" value="1"/>
</dbReference>
<protein>
    <recommendedName>
        <fullName evidence="6">RING-type domain-containing protein</fullName>
    </recommendedName>
</protein>
<organism evidence="7 8">
    <name type="scientific">Apiospora rasikravindrae</name>
    <dbReference type="NCBI Taxonomy" id="990691"/>
    <lineage>
        <taxon>Eukaryota</taxon>
        <taxon>Fungi</taxon>
        <taxon>Dikarya</taxon>
        <taxon>Ascomycota</taxon>
        <taxon>Pezizomycotina</taxon>
        <taxon>Sordariomycetes</taxon>
        <taxon>Xylariomycetidae</taxon>
        <taxon>Amphisphaeriales</taxon>
        <taxon>Apiosporaceae</taxon>
        <taxon>Apiospora</taxon>
    </lineage>
</organism>
<gene>
    <name evidence="7" type="ORF">PG993_007047</name>
</gene>
<evidence type="ECO:0000256" key="4">
    <source>
        <dbReference type="PROSITE-ProRule" id="PRU00175"/>
    </source>
</evidence>
<feature type="compositionally biased region" description="Acidic residues" evidence="5">
    <location>
        <begin position="628"/>
        <end position="643"/>
    </location>
</feature>
<dbReference type="Pfam" id="PF00097">
    <property type="entry name" value="zf-C3HC4"/>
    <property type="match status" value="1"/>
</dbReference>
<feature type="domain" description="RING-type" evidence="6">
    <location>
        <begin position="55"/>
        <end position="103"/>
    </location>
</feature>
<evidence type="ECO:0000259" key="6">
    <source>
        <dbReference type="PROSITE" id="PS50089"/>
    </source>
</evidence>
<feature type="compositionally biased region" description="Acidic residues" evidence="5">
    <location>
        <begin position="531"/>
        <end position="541"/>
    </location>
</feature>
<dbReference type="InterPro" id="IPR013083">
    <property type="entry name" value="Znf_RING/FYVE/PHD"/>
</dbReference>
<feature type="compositionally biased region" description="Acidic residues" evidence="5">
    <location>
        <begin position="509"/>
        <end position="521"/>
    </location>
</feature>
<keyword evidence="1" id="KW-0479">Metal-binding</keyword>
<evidence type="ECO:0000313" key="8">
    <source>
        <dbReference type="Proteomes" id="UP001444661"/>
    </source>
</evidence>
<accession>A0ABR1SWD8</accession>
<feature type="region of interest" description="Disordered" evidence="5">
    <location>
        <begin position="418"/>
        <end position="489"/>
    </location>
</feature>
<keyword evidence="3" id="KW-0862">Zinc</keyword>
<feature type="region of interest" description="Disordered" evidence="5">
    <location>
        <begin position="502"/>
        <end position="580"/>
    </location>
</feature>
<name>A0ABR1SWD8_9PEZI</name>
<evidence type="ECO:0000313" key="7">
    <source>
        <dbReference type="EMBL" id="KAK8038636.1"/>
    </source>
</evidence>
<keyword evidence="2 4" id="KW-0863">Zinc-finger</keyword>
<dbReference type="Proteomes" id="UP001444661">
    <property type="component" value="Unassembled WGS sequence"/>
</dbReference>
<feature type="compositionally biased region" description="Low complexity" evidence="5">
    <location>
        <begin position="562"/>
        <end position="576"/>
    </location>
</feature>
<comment type="caution">
    <text evidence="7">The sequence shown here is derived from an EMBL/GenBank/DDBJ whole genome shotgun (WGS) entry which is preliminary data.</text>
</comment>
<evidence type="ECO:0000256" key="1">
    <source>
        <dbReference type="ARBA" id="ARBA00022723"/>
    </source>
</evidence>
<reference evidence="7 8" key="1">
    <citation type="submission" date="2023-01" db="EMBL/GenBank/DDBJ databases">
        <title>Analysis of 21 Apiospora genomes using comparative genomics revels a genus with tremendous synthesis potential of carbohydrate active enzymes and secondary metabolites.</title>
        <authorList>
            <person name="Sorensen T."/>
        </authorList>
    </citation>
    <scope>NUCLEOTIDE SEQUENCE [LARGE SCALE GENOMIC DNA]</scope>
    <source>
        <strain evidence="7 8">CBS 33761</strain>
    </source>
</reference>
<evidence type="ECO:0000256" key="3">
    <source>
        <dbReference type="ARBA" id="ARBA00022833"/>
    </source>
</evidence>
<proteinExistence type="predicted"/>
<feature type="compositionally biased region" description="Acidic residues" evidence="5">
    <location>
        <begin position="422"/>
        <end position="435"/>
    </location>
</feature>
<keyword evidence="8" id="KW-1185">Reference proteome</keyword>
<dbReference type="InterPro" id="IPR001841">
    <property type="entry name" value="Znf_RING"/>
</dbReference>
<evidence type="ECO:0000256" key="2">
    <source>
        <dbReference type="ARBA" id="ARBA00022771"/>
    </source>
</evidence>
<dbReference type="InterPro" id="IPR018957">
    <property type="entry name" value="Znf_C3HC4_RING-type"/>
</dbReference>
<dbReference type="SUPFAM" id="SSF57850">
    <property type="entry name" value="RING/U-box"/>
    <property type="match status" value="1"/>
</dbReference>
<evidence type="ECO:0000256" key="5">
    <source>
        <dbReference type="SAM" id="MobiDB-lite"/>
    </source>
</evidence>
<feature type="compositionally biased region" description="Acidic residues" evidence="5">
    <location>
        <begin position="478"/>
        <end position="489"/>
    </location>
</feature>
<dbReference type="EMBL" id="JAQQWK010000006">
    <property type="protein sequence ID" value="KAK8038636.1"/>
    <property type="molecule type" value="Genomic_DNA"/>
</dbReference>
<feature type="region of interest" description="Disordered" evidence="5">
    <location>
        <begin position="607"/>
        <end position="687"/>
    </location>
</feature>